<evidence type="ECO:0000313" key="3">
    <source>
        <dbReference type="Proteomes" id="UP000619033"/>
    </source>
</evidence>
<gene>
    <name evidence="2" type="ORF">JI744_11455</name>
</gene>
<reference evidence="2" key="1">
    <citation type="submission" date="2021-01" db="EMBL/GenBank/DDBJ databases">
        <title>Genome seq and assembly of Tabrizicola sp. KVB23.</title>
        <authorList>
            <person name="Chhetri G."/>
        </authorList>
    </citation>
    <scope>NUCLEOTIDE SEQUENCE</scope>
    <source>
        <strain evidence="2">KVB23</strain>
    </source>
</reference>
<feature type="transmembrane region" description="Helical" evidence="1">
    <location>
        <begin position="109"/>
        <end position="131"/>
    </location>
</feature>
<keyword evidence="1" id="KW-0812">Transmembrane</keyword>
<dbReference type="EMBL" id="JAESVP010000005">
    <property type="protein sequence ID" value="MBL4928721.1"/>
    <property type="molecule type" value="Genomic_DNA"/>
</dbReference>
<feature type="transmembrane region" description="Helical" evidence="1">
    <location>
        <begin position="12"/>
        <end position="29"/>
    </location>
</feature>
<accession>A0A8J7MSH2</accession>
<feature type="transmembrane region" description="Helical" evidence="1">
    <location>
        <begin position="137"/>
        <end position="157"/>
    </location>
</feature>
<keyword evidence="3" id="KW-1185">Reference proteome</keyword>
<evidence type="ECO:0000256" key="1">
    <source>
        <dbReference type="SAM" id="Phobius"/>
    </source>
</evidence>
<keyword evidence="1" id="KW-0472">Membrane</keyword>
<protein>
    <submittedName>
        <fullName evidence="2">Rod shape-determining protein MreD</fullName>
    </submittedName>
</protein>
<keyword evidence="1" id="KW-1133">Transmembrane helix</keyword>
<sequence length="179" mass="20018">MVDAGTRQVWLHRLLFVAMGLALLFLRLLPLRSEAGDMPGPDLLLCVIFAWTMRRPDYLPALLIAAVVLLEDLVLMRPPGLWAALVVVASEFIRGRVALTRELNFGVEWLLVAGLMVGLMVVNRMIFALFLLPQTNFGYALLQVVMSMIAYPLVVFLSRVLLDLHKPATGEVDAYGRRM</sequence>
<name>A0A8J7MSH2_9RHOB</name>
<feature type="transmembrane region" description="Helical" evidence="1">
    <location>
        <begin position="81"/>
        <end position="97"/>
    </location>
</feature>
<organism evidence="2 3">
    <name type="scientific">Fuscibacter oryzae</name>
    <dbReference type="NCBI Taxonomy" id="2803939"/>
    <lineage>
        <taxon>Bacteria</taxon>
        <taxon>Pseudomonadati</taxon>
        <taxon>Pseudomonadota</taxon>
        <taxon>Alphaproteobacteria</taxon>
        <taxon>Rhodobacterales</taxon>
        <taxon>Paracoccaceae</taxon>
        <taxon>Fuscibacter</taxon>
    </lineage>
</organism>
<dbReference type="Proteomes" id="UP000619033">
    <property type="component" value="Unassembled WGS sequence"/>
</dbReference>
<dbReference type="RefSeq" id="WP_202660961.1">
    <property type="nucleotide sequence ID" value="NZ_JAESVP010000005.1"/>
</dbReference>
<comment type="caution">
    <text evidence="2">The sequence shown here is derived from an EMBL/GenBank/DDBJ whole genome shotgun (WGS) entry which is preliminary data.</text>
</comment>
<proteinExistence type="predicted"/>
<dbReference type="AlphaFoldDB" id="A0A8J7MSH2"/>
<evidence type="ECO:0000313" key="2">
    <source>
        <dbReference type="EMBL" id="MBL4928721.1"/>
    </source>
</evidence>